<dbReference type="EMBL" id="PZQS01000011">
    <property type="protein sequence ID" value="PVD22334.1"/>
    <property type="molecule type" value="Genomic_DNA"/>
</dbReference>
<keyword evidence="2" id="KW-1185">Reference proteome</keyword>
<protein>
    <submittedName>
        <fullName evidence="1">Uncharacterized protein</fullName>
    </submittedName>
</protein>
<reference evidence="1 2" key="1">
    <citation type="submission" date="2018-04" db="EMBL/GenBank/DDBJ databases">
        <title>The genome of golden apple snail Pomacea canaliculata provides insight into stress tolerance and invasive adaptation.</title>
        <authorList>
            <person name="Liu C."/>
            <person name="Liu B."/>
            <person name="Ren Y."/>
            <person name="Zhang Y."/>
            <person name="Wang H."/>
            <person name="Li S."/>
            <person name="Jiang F."/>
            <person name="Yin L."/>
            <person name="Zhang G."/>
            <person name="Qian W."/>
            <person name="Fan W."/>
        </authorList>
    </citation>
    <scope>NUCLEOTIDE SEQUENCE [LARGE SCALE GENOMIC DNA]</scope>
    <source>
        <strain evidence="1">SZHN2017</strain>
        <tissue evidence="1">Muscle</tissue>
    </source>
</reference>
<dbReference type="Proteomes" id="UP000245119">
    <property type="component" value="Linkage Group LG11"/>
</dbReference>
<proteinExistence type="predicted"/>
<evidence type="ECO:0000313" key="1">
    <source>
        <dbReference type="EMBL" id="PVD22334.1"/>
    </source>
</evidence>
<comment type="caution">
    <text evidence="1">The sequence shown here is derived from an EMBL/GenBank/DDBJ whole genome shotgun (WGS) entry which is preliminary data.</text>
</comment>
<gene>
    <name evidence="1" type="ORF">C0Q70_18144</name>
</gene>
<accession>A0A2T7NME2</accession>
<name>A0A2T7NME2_POMCA</name>
<dbReference type="AlphaFoldDB" id="A0A2T7NME2"/>
<evidence type="ECO:0000313" key="2">
    <source>
        <dbReference type="Proteomes" id="UP000245119"/>
    </source>
</evidence>
<organism evidence="1 2">
    <name type="scientific">Pomacea canaliculata</name>
    <name type="common">Golden apple snail</name>
    <dbReference type="NCBI Taxonomy" id="400727"/>
    <lineage>
        <taxon>Eukaryota</taxon>
        <taxon>Metazoa</taxon>
        <taxon>Spiralia</taxon>
        <taxon>Lophotrochozoa</taxon>
        <taxon>Mollusca</taxon>
        <taxon>Gastropoda</taxon>
        <taxon>Caenogastropoda</taxon>
        <taxon>Architaenioglossa</taxon>
        <taxon>Ampullarioidea</taxon>
        <taxon>Ampullariidae</taxon>
        <taxon>Pomacea</taxon>
    </lineage>
</organism>
<sequence length="170" mass="18558">MAVLQLLRVDIGRRKCGICLTNIGSDDVVANVCRSQAPNYVSLEQVEDPAKNPAESSVFTSRFKHSAGDLGCCLPVLKVNIGCRRDSGEGLCVCKCTACEPDVSRRVCKRCPCTGEEELVYRPVSTFVCTFGSQSRVHVHARSLYCTQASLTSAVRQMQLQQGRLRGGGW</sequence>